<proteinExistence type="predicted"/>
<dbReference type="AlphaFoldDB" id="A0A840F517"/>
<dbReference type="Proteomes" id="UP000529795">
    <property type="component" value="Unassembled WGS sequence"/>
</dbReference>
<evidence type="ECO:0000313" key="2">
    <source>
        <dbReference type="Proteomes" id="UP000529795"/>
    </source>
</evidence>
<organism evidence="1 2">
    <name type="scientific">Sphingomonas jinjuensis</name>
    <dbReference type="NCBI Taxonomy" id="535907"/>
    <lineage>
        <taxon>Bacteria</taxon>
        <taxon>Pseudomonadati</taxon>
        <taxon>Pseudomonadota</taxon>
        <taxon>Alphaproteobacteria</taxon>
        <taxon>Sphingomonadales</taxon>
        <taxon>Sphingomonadaceae</taxon>
        <taxon>Sphingomonas</taxon>
    </lineage>
</organism>
<gene>
    <name evidence="1" type="ORF">GGQ80_000777</name>
</gene>
<comment type="caution">
    <text evidence="1">The sequence shown here is derived from an EMBL/GenBank/DDBJ whole genome shotgun (WGS) entry which is preliminary data.</text>
</comment>
<reference evidence="1 2" key="1">
    <citation type="submission" date="2020-08" db="EMBL/GenBank/DDBJ databases">
        <title>Genomic Encyclopedia of Type Strains, Phase IV (KMG-IV): sequencing the most valuable type-strain genomes for metagenomic binning, comparative biology and taxonomic classification.</title>
        <authorList>
            <person name="Goeker M."/>
        </authorList>
    </citation>
    <scope>NUCLEOTIDE SEQUENCE [LARGE SCALE GENOMIC DNA]</scope>
    <source>
        <strain evidence="1 2">YC6723</strain>
    </source>
</reference>
<evidence type="ECO:0000313" key="1">
    <source>
        <dbReference type="EMBL" id="MBB4152889.1"/>
    </source>
</evidence>
<accession>A0A840F517</accession>
<name>A0A840F517_9SPHN</name>
<protein>
    <submittedName>
        <fullName evidence="1">Uncharacterized protein</fullName>
    </submittedName>
</protein>
<dbReference type="RefSeq" id="WP_183982584.1">
    <property type="nucleotide sequence ID" value="NZ_JACIEV010000002.1"/>
</dbReference>
<sequence length="137" mass="14227">MTTRLTLRDRWTFELVVLPQGEATAPRFLTIPTIRHGGSPQLGEVLTGVNGTATAPIGAVAWLLAGTSTAVATTATFSAGELAKSYEFENTATNSAGTTSARSAPVTIAPPPDTLLSPIDGRALLSPVDGRILLRRA</sequence>
<dbReference type="EMBL" id="JACIEV010000002">
    <property type="protein sequence ID" value="MBB4152889.1"/>
    <property type="molecule type" value="Genomic_DNA"/>
</dbReference>
<keyword evidence="2" id="KW-1185">Reference proteome</keyword>